<feature type="DNA-binding region" description="OmpR/PhoB-type" evidence="5">
    <location>
        <begin position="19"/>
        <end position="117"/>
    </location>
</feature>
<dbReference type="EMBL" id="JADAQT010000028">
    <property type="protein sequence ID" value="MBE1874515.1"/>
    <property type="molecule type" value="Genomic_DNA"/>
</dbReference>
<dbReference type="PROSITE" id="PS51755">
    <property type="entry name" value="OMPR_PHOB"/>
    <property type="match status" value="1"/>
</dbReference>
<dbReference type="SMART" id="SM00862">
    <property type="entry name" value="Trans_reg_C"/>
    <property type="match status" value="1"/>
</dbReference>
<dbReference type="InterPro" id="IPR011990">
    <property type="entry name" value="TPR-like_helical_dom_sf"/>
</dbReference>
<dbReference type="CDD" id="cd15831">
    <property type="entry name" value="BTAD"/>
    <property type="match status" value="1"/>
</dbReference>
<dbReference type="InterPro" id="IPR027417">
    <property type="entry name" value="P-loop_NTPase"/>
</dbReference>
<sequence length="972" mass="103565">MTDAAHEPAGRPVDRHDGGGEGPAGPSRVAIRLLGPLEVDAGAGPVELAGRPLALLAILALAPGEPVSVEALADRLWDPEDLPARPRATLQTYVARLRGALGADTVETVRAGYRLAPSRVAVDAARFAELATRDVEASVAARRRDLSAALALWRGEPFHDAASGWLATEARRRLTAQYLTALEAAADLDRLAAEPLERLDDLRAACETHPFRESLWSRLLRALQAAGRRAEALAEYERMRTGLAGELGVDPAPELRDLHAALLRDDRADGPAGTDVPRQLPADCTDFTGRDGLLAALDARLPPEGGRSVVVLHGPGAVGKTTLAVHWAHRVQERFPGGTLYLNLRGFDPGPAVGASEALTTMLGTLGVAPAAVPNDPDGAAALLRSRLSGRRTLLVFDNARDAEQVRPLLPASDACVLVTSRRTLRGLSARGEGEALAVRPLTEDESVALLREGLDDGFRDPAHAAALHRLARLTSGFPLAVRLVAENLRRYRAEGRDHDVALDAVGRELADESGRLDALDADGDPLADLRAVFSWSYRALDAGTARMFRLVALHPAGGFGIPAAASLAAVDLRTARRLLGRLVDASLLHVVAPDRYGMHDLLRAYAADLLRDDPHERDDALLRLLTWGVRSSHAATMTLRAESAQTQVDDGLHTLGAIQETFDDAAAASNWREAEGGPLLRLVEDALATTHRVAAAWLAIRLFDHVRATRMPDDAVRFYELVLRSLDGSGSADLHGLLLNARAVGYARHGQIDIAEQVLLEAHDHIARHGTARADAVVRGNLARVYAVQGREKEAIELAAGARGDREPGGDSTGERMSVLIDVYRELRCIPEMIAVADKVLAAMGQNAGRWAAVTRYTRARGHLSLGRPDAARDDARLAVAGYREAGELWRAAGALRLLGEIEAAMGNTTEAVRAWREALAIVDETGELDATDDLSRQMLIDYIAGAAAAGAGAPAGTARASSRAEVPGTG</sequence>
<dbReference type="SUPFAM" id="SSF52540">
    <property type="entry name" value="P-loop containing nucleoside triphosphate hydrolases"/>
    <property type="match status" value="1"/>
</dbReference>
<gene>
    <name evidence="8" type="ORF">IHE71_02195</name>
</gene>
<dbReference type="InterPro" id="IPR001867">
    <property type="entry name" value="OmpR/PhoB-type_DNA-bd"/>
</dbReference>
<evidence type="ECO:0000313" key="8">
    <source>
        <dbReference type="EMBL" id="MBE1874515.1"/>
    </source>
</evidence>
<dbReference type="InterPro" id="IPR002182">
    <property type="entry name" value="NB-ARC"/>
</dbReference>
<dbReference type="Proteomes" id="UP000625527">
    <property type="component" value="Unassembled WGS sequence"/>
</dbReference>
<protein>
    <submittedName>
        <fullName evidence="8">Winged helix-turn-helix domain-containing protein</fullName>
    </submittedName>
</protein>
<evidence type="ECO:0000313" key="9">
    <source>
        <dbReference type="Proteomes" id="UP000625527"/>
    </source>
</evidence>
<dbReference type="SUPFAM" id="SSF48452">
    <property type="entry name" value="TPR-like"/>
    <property type="match status" value="2"/>
</dbReference>
<dbReference type="InterPro" id="IPR016032">
    <property type="entry name" value="Sig_transdc_resp-reg_C-effctor"/>
</dbReference>
<dbReference type="SMART" id="SM01043">
    <property type="entry name" value="BTAD"/>
    <property type="match status" value="1"/>
</dbReference>
<dbReference type="PRINTS" id="PR00364">
    <property type="entry name" value="DISEASERSIST"/>
</dbReference>
<dbReference type="SUPFAM" id="SSF46894">
    <property type="entry name" value="C-terminal effector domain of the bipartite response regulators"/>
    <property type="match status" value="1"/>
</dbReference>
<evidence type="ECO:0000256" key="2">
    <source>
        <dbReference type="ARBA" id="ARBA00023015"/>
    </source>
</evidence>
<keyword evidence="2" id="KW-0805">Transcription regulation</keyword>
<dbReference type="InterPro" id="IPR036388">
    <property type="entry name" value="WH-like_DNA-bd_sf"/>
</dbReference>
<dbReference type="Gene3D" id="3.40.50.300">
    <property type="entry name" value="P-loop containing nucleotide triphosphate hydrolases"/>
    <property type="match status" value="1"/>
</dbReference>
<keyword evidence="4" id="KW-0804">Transcription</keyword>
<organism evidence="8 9">
    <name type="scientific">Myceligenerans pegani</name>
    <dbReference type="NCBI Taxonomy" id="2776917"/>
    <lineage>
        <taxon>Bacteria</taxon>
        <taxon>Bacillati</taxon>
        <taxon>Actinomycetota</taxon>
        <taxon>Actinomycetes</taxon>
        <taxon>Micrococcales</taxon>
        <taxon>Promicromonosporaceae</taxon>
        <taxon>Myceligenerans</taxon>
    </lineage>
</organism>
<evidence type="ECO:0000256" key="1">
    <source>
        <dbReference type="ARBA" id="ARBA00005820"/>
    </source>
</evidence>
<dbReference type="Gene3D" id="1.10.10.10">
    <property type="entry name" value="Winged helix-like DNA-binding domain superfamily/Winged helix DNA-binding domain"/>
    <property type="match status" value="1"/>
</dbReference>
<reference evidence="8 9" key="1">
    <citation type="submission" date="2020-10" db="EMBL/GenBank/DDBJ databases">
        <title>Myceligenerans pegani sp. nov., an endophytic actinomycete isolated from Peganum harmala L. in Xinjiang, China.</title>
        <authorList>
            <person name="Xin L."/>
        </authorList>
    </citation>
    <scope>NUCLEOTIDE SEQUENCE [LARGE SCALE GENOMIC DNA]</scope>
    <source>
        <strain evidence="8 9">TRM65318</strain>
    </source>
</reference>
<dbReference type="PANTHER" id="PTHR35807">
    <property type="entry name" value="TRANSCRIPTIONAL REGULATOR REDD-RELATED"/>
    <property type="match status" value="1"/>
</dbReference>
<evidence type="ECO:0000256" key="6">
    <source>
        <dbReference type="SAM" id="MobiDB-lite"/>
    </source>
</evidence>
<evidence type="ECO:0000256" key="3">
    <source>
        <dbReference type="ARBA" id="ARBA00023125"/>
    </source>
</evidence>
<dbReference type="Pfam" id="PF00486">
    <property type="entry name" value="Trans_reg_C"/>
    <property type="match status" value="1"/>
</dbReference>
<name>A0ABR9MT17_9MICO</name>
<dbReference type="Pfam" id="PF00931">
    <property type="entry name" value="NB-ARC"/>
    <property type="match status" value="1"/>
</dbReference>
<comment type="similarity">
    <text evidence="1">Belongs to the AfsR/DnrI/RedD regulatory family.</text>
</comment>
<accession>A0ABR9MT17</accession>
<dbReference type="Pfam" id="PF03704">
    <property type="entry name" value="BTAD"/>
    <property type="match status" value="1"/>
</dbReference>
<dbReference type="InterPro" id="IPR005158">
    <property type="entry name" value="BTAD"/>
</dbReference>
<dbReference type="Gene3D" id="1.25.40.10">
    <property type="entry name" value="Tetratricopeptide repeat domain"/>
    <property type="match status" value="2"/>
</dbReference>
<feature type="non-terminal residue" evidence="8">
    <location>
        <position position="972"/>
    </location>
</feature>
<dbReference type="InterPro" id="IPR051677">
    <property type="entry name" value="AfsR-DnrI-RedD_regulator"/>
</dbReference>
<comment type="caution">
    <text evidence="8">The sequence shown here is derived from an EMBL/GenBank/DDBJ whole genome shotgun (WGS) entry which is preliminary data.</text>
</comment>
<evidence type="ECO:0000256" key="5">
    <source>
        <dbReference type="PROSITE-ProRule" id="PRU01091"/>
    </source>
</evidence>
<keyword evidence="9" id="KW-1185">Reference proteome</keyword>
<proteinExistence type="inferred from homology"/>
<keyword evidence="3 5" id="KW-0238">DNA-binding</keyword>
<feature type="compositionally biased region" description="Basic and acidic residues" evidence="6">
    <location>
        <begin position="1"/>
        <end position="19"/>
    </location>
</feature>
<dbReference type="RefSeq" id="WP_192861089.1">
    <property type="nucleotide sequence ID" value="NZ_JADAQT010000028.1"/>
</dbReference>
<dbReference type="PANTHER" id="PTHR35807:SF1">
    <property type="entry name" value="TRANSCRIPTIONAL REGULATOR REDD"/>
    <property type="match status" value="1"/>
</dbReference>
<evidence type="ECO:0000259" key="7">
    <source>
        <dbReference type="PROSITE" id="PS51755"/>
    </source>
</evidence>
<evidence type="ECO:0000256" key="4">
    <source>
        <dbReference type="ARBA" id="ARBA00023163"/>
    </source>
</evidence>
<feature type="region of interest" description="Disordered" evidence="6">
    <location>
        <begin position="1"/>
        <end position="27"/>
    </location>
</feature>
<feature type="domain" description="OmpR/PhoB-type" evidence="7">
    <location>
        <begin position="19"/>
        <end position="117"/>
    </location>
</feature>